<evidence type="ECO:0000256" key="1">
    <source>
        <dbReference type="ARBA" id="ARBA00022737"/>
    </source>
</evidence>
<dbReference type="Pfam" id="PF02493">
    <property type="entry name" value="MORN"/>
    <property type="match status" value="4"/>
</dbReference>
<evidence type="ECO:0000313" key="3">
    <source>
        <dbReference type="EMBL" id="OLQ09065.1"/>
    </source>
</evidence>
<keyword evidence="1" id="KW-0677">Repeat</keyword>
<dbReference type="EMBL" id="LSRX01000104">
    <property type="protein sequence ID" value="OLQ09065.1"/>
    <property type="molecule type" value="Genomic_DNA"/>
</dbReference>
<dbReference type="AlphaFoldDB" id="A0A1Q9ENP0"/>
<comment type="caution">
    <text evidence="3">The sequence shown here is derived from an EMBL/GenBank/DDBJ whole genome shotgun (WGS) entry which is preliminary data.</text>
</comment>
<evidence type="ECO:0000256" key="2">
    <source>
        <dbReference type="SAM" id="MobiDB-lite"/>
    </source>
</evidence>
<feature type="region of interest" description="Disordered" evidence="2">
    <location>
        <begin position="384"/>
        <end position="420"/>
    </location>
</feature>
<feature type="region of interest" description="Disordered" evidence="2">
    <location>
        <begin position="513"/>
        <end position="576"/>
    </location>
</feature>
<dbReference type="Gene3D" id="2.20.110.10">
    <property type="entry name" value="Histone H3 K4-specific methyltransferase SET7/9 N-terminal domain"/>
    <property type="match status" value="2"/>
</dbReference>
<dbReference type="InterPro" id="IPR003409">
    <property type="entry name" value="MORN"/>
</dbReference>
<name>A0A1Q9ENP0_SYMMI</name>
<evidence type="ECO:0000313" key="4">
    <source>
        <dbReference type="Proteomes" id="UP000186817"/>
    </source>
</evidence>
<organism evidence="3 4">
    <name type="scientific">Symbiodinium microadriaticum</name>
    <name type="common">Dinoflagellate</name>
    <name type="synonym">Zooxanthella microadriatica</name>
    <dbReference type="NCBI Taxonomy" id="2951"/>
    <lineage>
        <taxon>Eukaryota</taxon>
        <taxon>Sar</taxon>
        <taxon>Alveolata</taxon>
        <taxon>Dinophyceae</taxon>
        <taxon>Suessiales</taxon>
        <taxon>Symbiodiniaceae</taxon>
        <taxon>Symbiodinium</taxon>
    </lineage>
</organism>
<dbReference type="GO" id="GO:0016301">
    <property type="term" value="F:kinase activity"/>
    <property type="evidence" value="ECO:0007669"/>
    <property type="project" value="UniProtKB-KW"/>
</dbReference>
<proteinExistence type="predicted"/>
<feature type="compositionally biased region" description="Low complexity" evidence="2">
    <location>
        <begin position="561"/>
        <end position="576"/>
    </location>
</feature>
<reference evidence="3 4" key="1">
    <citation type="submission" date="2016-02" db="EMBL/GenBank/DDBJ databases">
        <title>Genome analysis of coral dinoflagellate symbionts highlights evolutionary adaptations to a symbiotic lifestyle.</title>
        <authorList>
            <person name="Aranda M."/>
            <person name="Li Y."/>
            <person name="Liew Y.J."/>
            <person name="Baumgarten S."/>
            <person name="Simakov O."/>
            <person name="Wilson M."/>
            <person name="Piel J."/>
            <person name="Ashoor H."/>
            <person name="Bougouffa S."/>
            <person name="Bajic V.B."/>
            <person name="Ryu T."/>
            <person name="Ravasi T."/>
            <person name="Bayer T."/>
            <person name="Micklem G."/>
            <person name="Kim H."/>
            <person name="Bhak J."/>
            <person name="Lajeunesse T.C."/>
            <person name="Voolstra C.R."/>
        </authorList>
    </citation>
    <scope>NUCLEOTIDE SEQUENCE [LARGE SCALE GENOMIC DNA]</scope>
    <source>
        <strain evidence="3 4">CCMP2467</strain>
    </source>
</reference>
<keyword evidence="4" id="KW-1185">Reference proteome</keyword>
<dbReference type="Proteomes" id="UP000186817">
    <property type="component" value="Unassembled WGS sequence"/>
</dbReference>
<keyword evidence="3" id="KW-0808">Transferase</keyword>
<dbReference type="PANTHER" id="PTHR23084">
    <property type="entry name" value="PHOSPHATIDYLINOSITOL-4-PHOSPHATE 5-KINASE RELATED"/>
    <property type="match status" value="1"/>
</dbReference>
<keyword evidence="3" id="KW-0418">Kinase</keyword>
<sequence>MLLPKMAGPDAPVVSEAPMAATRPAFHSDFRLYAREIPDPPEQIARKEEKKVPPETPEQVTLKLKEQKDYWNNQERSTVKTILSQWGGLLFFGFWCLVVWIGKKWSEWEMHQIERNVVSAFASIYRTGELQCDLVRYLNLALILLYIQAREKHGKAPLFSLGQLQELGFVTAEEESVLRTHAKSAAPSFWDRFSCCVSKQDENDADGSANAIAYSADGGKLAADEDLVEKPETEVEAGAKYKGQWKGNQCHGHGTLTRPDGSSYEGSFQGGRAHGFGKFVAANGNIYEGEWFQDRAQGQGKYTHEDGSTYVGQWLQATGWFSIWGSQYDGDFLQGSKHGYGVYKAANGNIVYESGASPTYPGHDVTLRVWTETEEDQEGIATVMVGDPQRGSGSGTGQGDGTVEHQGSEGGTAPMEPPLSGPALVQRLAAMQPYDEEAIVAGYGWDILRDVQVCRALAREGTQLNDSLGSAEAGSGHLSEPDVVVRAAGSGLLPRPSQEEDASSGDSIFPQQETAALKKKRASSLGHSSPAARLPVAGTLGESRSSSLRPAMRSPESIQDGSPSGMRSSSVSPASTPSVRQVSVFAALKRLPPSPPAAFAPLRADVVHPMPGLATASRSHVVSYPLQLLTITPKHADVVHPMPGLATASRSHVVRMQLASWDVRMLAGAKNSDALRALKSLSPQ</sequence>
<dbReference type="SUPFAM" id="SSF82185">
    <property type="entry name" value="Histone H3 K4-specific methyltransferase SET7/9 N-terminal domain"/>
    <property type="match status" value="1"/>
</dbReference>
<dbReference type="OrthoDB" id="446425at2759"/>
<gene>
    <name evidence="3" type="primary">PIP5K7</name>
    <name evidence="3" type="ORF">AK812_SmicGene7385</name>
</gene>
<protein>
    <submittedName>
        <fullName evidence="3">Phosphatidylinositol 4-phosphate 5-kinase 7</fullName>
    </submittedName>
</protein>
<dbReference type="SMART" id="SM00698">
    <property type="entry name" value="MORN"/>
    <property type="match status" value="4"/>
</dbReference>
<accession>A0A1Q9ENP0</accession>
<dbReference type="PANTHER" id="PTHR23084:SF179">
    <property type="entry name" value="OS10G0565000 PROTEIN"/>
    <property type="match status" value="1"/>
</dbReference>